<name>A0A4Q2UEX7_9BACT</name>
<sequence>NQACPYFALPNVFTPNGDGKNDTFRPMRCERFVERVELVVYNRWGAKVFESSGPTVNWDGRTSDGQELPSGLYYYQATVYYAVLERNAAPSVIKGWVQIIRGGGA</sequence>
<dbReference type="Gene3D" id="2.60.40.4070">
    <property type="match status" value="1"/>
</dbReference>
<accession>A0A4Q2UEX7</accession>
<keyword evidence="2" id="KW-1185">Reference proteome</keyword>
<dbReference type="RefSeq" id="WP_165358932.1">
    <property type="nucleotide sequence ID" value="NZ_SBLB01000006.1"/>
</dbReference>
<dbReference type="EMBL" id="SBLB01000006">
    <property type="protein sequence ID" value="RYC67823.1"/>
    <property type="molecule type" value="Genomic_DNA"/>
</dbReference>
<dbReference type="NCBIfam" id="TIGR04131">
    <property type="entry name" value="Bac_Flav_CTERM"/>
    <property type="match status" value="1"/>
</dbReference>
<reference evidence="1 2" key="1">
    <citation type="submission" date="2019-01" db="EMBL/GenBank/DDBJ databases">
        <title>Spirosoma flava sp. nov., a propanil-degrading bacterium isolated from herbicide-contaminated soil.</title>
        <authorList>
            <person name="Zhang L."/>
            <person name="Jiang J.-D."/>
        </authorList>
    </citation>
    <scope>NUCLEOTIDE SEQUENCE [LARGE SCALE GENOMIC DNA]</scope>
    <source>
        <strain evidence="1 2">TY50</strain>
    </source>
</reference>
<dbReference type="Pfam" id="PF13585">
    <property type="entry name" value="CHU_C"/>
    <property type="match status" value="1"/>
</dbReference>
<organism evidence="1 2">
    <name type="scientific">Spirosoma sordidisoli</name>
    <dbReference type="NCBI Taxonomy" id="2502893"/>
    <lineage>
        <taxon>Bacteria</taxon>
        <taxon>Pseudomonadati</taxon>
        <taxon>Bacteroidota</taxon>
        <taxon>Cytophagia</taxon>
        <taxon>Cytophagales</taxon>
        <taxon>Cytophagaceae</taxon>
        <taxon>Spirosoma</taxon>
    </lineage>
</organism>
<dbReference type="Proteomes" id="UP000290407">
    <property type="component" value="Unassembled WGS sequence"/>
</dbReference>
<gene>
    <name evidence="1" type="ORF">EQG79_20365</name>
</gene>
<comment type="caution">
    <text evidence="1">The sequence shown here is derived from an EMBL/GenBank/DDBJ whole genome shotgun (WGS) entry which is preliminary data.</text>
</comment>
<evidence type="ECO:0000313" key="2">
    <source>
        <dbReference type="Proteomes" id="UP000290407"/>
    </source>
</evidence>
<dbReference type="AlphaFoldDB" id="A0A4Q2UEX7"/>
<evidence type="ECO:0000313" key="1">
    <source>
        <dbReference type="EMBL" id="RYC67823.1"/>
    </source>
</evidence>
<proteinExistence type="predicted"/>
<feature type="non-terminal residue" evidence="1">
    <location>
        <position position="1"/>
    </location>
</feature>
<dbReference type="InterPro" id="IPR026341">
    <property type="entry name" value="T9SS_type_B"/>
</dbReference>
<protein>
    <submittedName>
        <fullName evidence="1">Gliding motility-associated C-terminal domain-containing protein</fullName>
    </submittedName>
</protein>